<dbReference type="InterPro" id="IPR000068">
    <property type="entry name" value="GPCR_3_Ca_sens_rcpt-rel"/>
</dbReference>
<evidence type="ECO:0000256" key="4">
    <source>
        <dbReference type="ARBA" id="ARBA00022692"/>
    </source>
</evidence>
<evidence type="ECO:0000313" key="14">
    <source>
        <dbReference type="Proteomes" id="UP001190640"/>
    </source>
</evidence>
<reference evidence="15" key="1">
    <citation type="submission" date="2025-08" db="UniProtKB">
        <authorList>
            <consortium name="RefSeq"/>
        </authorList>
    </citation>
    <scope>IDENTIFICATION</scope>
    <source>
        <tissue evidence="15">Blood</tissue>
    </source>
</reference>
<dbReference type="KEGG" id="emc:129339159"/>
<dbReference type="InterPro" id="IPR017979">
    <property type="entry name" value="GPCR_3_CS"/>
</dbReference>
<feature type="transmembrane region" description="Helical" evidence="12">
    <location>
        <begin position="725"/>
        <end position="744"/>
    </location>
</feature>
<feature type="transmembrane region" description="Helical" evidence="12">
    <location>
        <begin position="771"/>
        <end position="793"/>
    </location>
</feature>
<dbReference type="Proteomes" id="UP001190640">
    <property type="component" value="Chromosome 12"/>
</dbReference>
<evidence type="ECO:0000256" key="12">
    <source>
        <dbReference type="SAM" id="Phobius"/>
    </source>
</evidence>
<evidence type="ECO:0000256" key="8">
    <source>
        <dbReference type="ARBA" id="ARBA00023136"/>
    </source>
</evidence>
<dbReference type="SUPFAM" id="SSF53822">
    <property type="entry name" value="Periplasmic binding protein-like I"/>
    <property type="match status" value="1"/>
</dbReference>
<dbReference type="CDD" id="cd15283">
    <property type="entry name" value="7tmC_V2R_pheromone"/>
    <property type="match status" value="1"/>
</dbReference>
<keyword evidence="4 12" id="KW-0812">Transmembrane</keyword>
<dbReference type="PRINTS" id="PR00248">
    <property type="entry name" value="GPCRMGR"/>
</dbReference>
<keyword evidence="14" id="KW-1185">Reference proteome</keyword>
<evidence type="ECO:0000259" key="13">
    <source>
        <dbReference type="PROSITE" id="PS50259"/>
    </source>
</evidence>
<keyword evidence="6 12" id="KW-1133">Transmembrane helix</keyword>
<name>A0AA97LBM2_EUBMA</name>
<accession>A0AA97LBM2</accession>
<dbReference type="PANTHER" id="PTHR24061:SF599">
    <property type="entry name" value="G-PROTEIN COUPLED RECEPTORS FAMILY 3 PROFILE DOMAIN-CONTAINING PROTEIN"/>
    <property type="match status" value="1"/>
</dbReference>
<comment type="subcellular location">
    <subcellularLocation>
        <location evidence="1">Cell membrane</location>
        <topology evidence="1">Multi-pass membrane protein</topology>
    </subcellularLocation>
</comment>
<evidence type="ECO:0000256" key="6">
    <source>
        <dbReference type="ARBA" id="ARBA00022989"/>
    </source>
</evidence>
<dbReference type="InterPro" id="IPR038550">
    <property type="entry name" value="GPCR_3_9-Cys_sf"/>
</dbReference>
<protein>
    <submittedName>
        <fullName evidence="15">Vomeronasal type-2 receptor 26-like</fullName>
    </submittedName>
</protein>
<dbReference type="InterPro" id="IPR011500">
    <property type="entry name" value="GPCR_3_9-Cys_dom"/>
</dbReference>
<dbReference type="PANTHER" id="PTHR24061">
    <property type="entry name" value="CALCIUM-SENSING RECEPTOR-RELATED"/>
    <property type="match status" value="1"/>
</dbReference>
<feature type="transmembrane region" description="Helical" evidence="12">
    <location>
        <begin position="648"/>
        <end position="669"/>
    </location>
</feature>
<evidence type="ECO:0000256" key="3">
    <source>
        <dbReference type="ARBA" id="ARBA00022475"/>
    </source>
</evidence>
<dbReference type="PROSITE" id="PS50259">
    <property type="entry name" value="G_PROTEIN_RECEP_F3_4"/>
    <property type="match status" value="1"/>
</dbReference>
<feature type="transmembrane region" description="Helical" evidence="12">
    <location>
        <begin position="681"/>
        <end position="705"/>
    </location>
</feature>
<evidence type="ECO:0000256" key="2">
    <source>
        <dbReference type="ARBA" id="ARBA00007242"/>
    </source>
</evidence>
<dbReference type="GO" id="GO:0004930">
    <property type="term" value="F:G protein-coupled receptor activity"/>
    <property type="evidence" value="ECO:0007669"/>
    <property type="project" value="UniProtKB-KW"/>
</dbReference>
<sequence length="876" mass="100069">MVLYREGLNVLYLADGGLTQPRPYAWRNSSILQARRKDSRSCRALVSFDRAFHQGRRLMRPFAQKLHENGILFSWGYPTTILIYRDGKLLRARNPPKAEKLLQRLKIEYTAQEDDEEEEQEEEEQEMDPHENFKTIPQNFSRYPYAPVRKNYQHFLAFIFAVDEINKDPKLLPNITLGFQIYDNIYQNKLNYGITLSLLSTQKESIPNFKCGRQHKKSAVIGGLSSEASIQVASILDFYKIPQLNYGSSHPVLSDKTQFPFLYQMVLHKTAQLEGFVHLIQYFRWMWIGLIVADDENGEEFEQSFKSVLSRNGICVAFTNKVPSILFPGFDKSKSTQSLIFLQDALAGLTTTKANVIVAYGDTYSLYGIQAQLMIHERSMKTNIDKVWITTSQWDFTTSIFLKDWDVKYFHGSLSIAIHKNNVPGFQRFIETLNPFQYQDTLFFKIFWHDAFGCTIPNRYGTEFKDTYCTGEEKLESLPETVFERSMSSQSYSIYNAVYSLAHALHYLHSLRKTVRIEILKSGDDDPQMSLPRETLPDSICTERCYPGSNRKVREGEPSCCYDCFQCPEGAISNESDAYQCDKCPEEEHPNKNQSQCIPKAITFLAYDEPLGISLSVAAFSFCLITTLVLGTFIKYRNTPIVKANNQNLTFLLLNSLLLCFLSSFLFIGQPNKMTCLLRQVAFGNVFSFALSCVLAKTITVILAFMATNPGNNMRKWLGKTLSGYIIFACSLIQIGICTVWLSTFPPFPDLNKFAEPEQIIVECNEGSSTMFYIVFGYMGSQASVSFMAAFLARKLPDTFNEAKFITFSMLVFCSVWVSFLPTYLSTKGKHMVAVEIFSILASSAGLLGCIFAPKMYIIFLRPGMNTRDQFFKKKR</sequence>
<keyword evidence="10" id="KW-0325">Glycoprotein</keyword>
<dbReference type="GeneID" id="129339159"/>
<evidence type="ECO:0000256" key="1">
    <source>
        <dbReference type="ARBA" id="ARBA00004651"/>
    </source>
</evidence>
<evidence type="ECO:0000256" key="11">
    <source>
        <dbReference type="ARBA" id="ARBA00023224"/>
    </source>
</evidence>
<feature type="transmembrane region" description="Helical" evidence="12">
    <location>
        <begin position="805"/>
        <end position="825"/>
    </location>
</feature>
<keyword evidence="5" id="KW-0732">Signal</keyword>
<dbReference type="FunFam" id="2.10.50.30:FF:000002">
    <property type="entry name" value="Vomeronasal 2 receptor, h1"/>
    <property type="match status" value="1"/>
</dbReference>
<dbReference type="GO" id="GO:0005886">
    <property type="term" value="C:plasma membrane"/>
    <property type="evidence" value="ECO:0007669"/>
    <property type="project" value="UniProtKB-SubCell"/>
</dbReference>
<feature type="transmembrane region" description="Helical" evidence="12">
    <location>
        <begin position="837"/>
        <end position="860"/>
    </location>
</feature>
<feature type="domain" description="G-protein coupled receptors family 3 profile" evidence="13">
    <location>
        <begin position="611"/>
        <end position="875"/>
    </location>
</feature>
<dbReference type="PRINTS" id="PR01535">
    <property type="entry name" value="VOMERONASL2R"/>
</dbReference>
<dbReference type="PROSITE" id="PS00981">
    <property type="entry name" value="G_PROTEIN_RECEP_F3_3"/>
    <property type="match status" value="1"/>
</dbReference>
<dbReference type="InterPro" id="IPR004073">
    <property type="entry name" value="GPCR_3_vmron_rcpt_2"/>
</dbReference>
<dbReference type="Pfam" id="PF01094">
    <property type="entry name" value="ANF_receptor"/>
    <property type="match status" value="1"/>
</dbReference>
<gene>
    <name evidence="15" type="primary">LOC129339159</name>
</gene>
<evidence type="ECO:0000256" key="5">
    <source>
        <dbReference type="ARBA" id="ARBA00022729"/>
    </source>
</evidence>
<dbReference type="InterPro" id="IPR001828">
    <property type="entry name" value="ANF_lig-bd_rcpt"/>
</dbReference>
<evidence type="ECO:0000256" key="7">
    <source>
        <dbReference type="ARBA" id="ARBA00023040"/>
    </source>
</evidence>
<keyword evidence="8 12" id="KW-0472">Membrane</keyword>
<evidence type="ECO:0000313" key="15">
    <source>
        <dbReference type="RefSeq" id="XP_054849738.1"/>
    </source>
</evidence>
<proteinExistence type="inferred from homology"/>
<dbReference type="Gene3D" id="3.40.50.2300">
    <property type="match status" value="2"/>
</dbReference>
<dbReference type="Gene3D" id="2.10.50.30">
    <property type="entry name" value="GPCR, family 3, nine cysteines domain"/>
    <property type="match status" value="1"/>
</dbReference>
<dbReference type="FunFam" id="3.40.50.2300:FF:000024">
    <property type="entry name" value="Vomeronasal 2, receptor 73"/>
    <property type="match status" value="1"/>
</dbReference>
<keyword evidence="11" id="KW-0807">Transducer</keyword>
<dbReference type="AlphaFoldDB" id="A0AA97LBM2"/>
<dbReference type="Pfam" id="PF00003">
    <property type="entry name" value="7tm_3"/>
    <property type="match status" value="1"/>
</dbReference>
<evidence type="ECO:0000256" key="10">
    <source>
        <dbReference type="ARBA" id="ARBA00023180"/>
    </source>
</evidence>
<comment type="similarity">
    <text evidence="2">Belongs to the G-protein coupled receptor 3 family.</text>
</comment>
<evidence type="ECO:0000256" key="9">
    <source>
        <dbReference type="ARBA" id="ARBA00023170"/>
    </source>
</evidence>
<organism evidence="14 15">
    <name type="scientific">Eublepharis macularius</name>
    <name type="common">Leopard gecko</name>
    <name type="synonym">Cyrtodactylus macularius</name>
    <dbReference type="NCBI Taxonomy" id="481883"/>
    <lineage>
        <taxon>Eukaryota</taxon>
        <taxon>Metazoa</taxon>
        <taxon>Chordata</taxon>
        <taxon>Craniata</taxon>
        <taxon>Vertebrata</taxon>
        <taxon>Euteleostomi</taxon>
        <taxon>Lepidosauria</taxon>
        <taxon>Squamata</taxon>
        <taxon>Bifurcata</taxon>
        <taxon>Gekkota</taxon>
        <taxon>Eublepharidae</taxon>
        <taxon>Eublepharinae</taxon>
        <taxon>Eublepharis</taxon>
    </lineage>
</organism>
<dbReference type="InterPro" id="IPR028082">
    <property type="entry name" value="Peripla_BP_I"/>
</dbReference>
<feature type="transmembrane region" description="Helical" evidence="12">
    <location>
        <begin position="611"/>
        <end position="636"/>
    </location>
</feature>
<keyword evidence="7" id="KW-0297">G-protein coupled receptor</keyword>
<keyword evidence="3" id="KW-1003">Cell membrane</keyword>
<dbReference type="RefSeq" id="XP_054849738.1">
    <property type="nucleotide sequence ID" value="XM_054993763.1"/>
</dbReference>
<dbReference type="InterPro" id="IPR017978">
    <property type="entry name" value="GPCR_3_C"/>
</dbReference>
<dbReference type="InterPro" id="IPR000337">
    <property type="entry name" value="GPCR_3"/>
</dbReference>
<dbReference type="Pfam" id="PF07562">
    <property type="entry name" value="NCD3G"/>
    <property type="match status" value="1"/>
</dbReference>
<keyword evidence="9" id="KW-0675">Receptor</keyword>